<comment type="caution">
    <text evidence="3">The sequence shown here is derived from an EMBL/GenBank/DDBJ whole genome shotgun (WGS) entry which is preliminary data.</text>
</comment>
<evidence type="ECO:0000313" key="4">
    <source>
        <dbReference type="EMBL" id="CAF4106128.1"/>
    </source>
</evidence>
<dbReference type="EMBL" id="CAJOBJ010008121">
    <property type="protein sequence ID" value="CAF4103934.1"/>
    <property type="molecule type" value="Genomic_DNA"/>
</dbReference>
<sequence length="82" mass="9161">MLNNREALRTQTHRTLDHSFYFTISAFFAIFLLIIKPVMLILLNKVRQDCLGDSSSSPTFGGWASGTSHTAGYRPVEGQQTV</sequence>
<keyword evidence="2" id="KW-1133">Transmembrane helix</keyword>
<proteinExistence type="predicted"/>
<name>A0A8S2QNR1_9BILA</name>
<evidence type="ECO:0000313" key="5">
    <source>
        <dbReference type="EMBL" id="CAF4131057.1"/>
    </source>
</evidence>
<dbReference type="Proteomes" id="UP000676336">
    <property type="component" value="Unassembled WGS sequence"/>
</dbReference>
<feature type="compositionally biased region" description="Polar residues" evidence="1">
    <location>
        <begin position="55"/>
        <end position="70"/>
    </location>
</feature>
<reference evidence="3" key="1">
    <citation type="submission" date="2021-02" db="EMBL/GenBank/DDBJ databases">
        <authorList>
            <person name="Nowell W R."/>
        </authorList>
    </citation>
    <scope>NUCLEOTIDE SEQUENCE</scope>
</reference>
<evidence type="ECO:0000313" key="6">
    <source>
        <dbReference type="Proteomes" id="UP000681720"/>
    </source>
</evidence>
<dbReference type="EMBL" id="CAJOBH010009075">
    <property type="protein sequence ID" value="CAF4131057.1"/>
    <property type="molecule type" value="Genomic_DNA"/>
</dbReference>
<keyword evidence="2" id="KW-0472">Membrane</keyword>
<protein>
    <submittedName>
        <fullName evidence="3">Uncharacterized protein</fullName>
    </submittedName>
</protein>
<organism evidence="3 6">
    <name type="scientific">Rotaria magnacalcarata</name>
    <dbReference type="NCBI Taxonomy" id="392030"/>
    <lineage>
        <taxon>Eukaryota</taxon>
        <taxon>Metazoa</taxon>
        <taxon>Spiralia</taxon>
        <taxon>Gnathifera</taxon>
        <taxon>Rotifera</taxon>
        <taxon>Eurotatoria</taxon>
        <taxon>Bdelloidea</taxon>
        <taxon>Philodinida</taxon>
        <taxon>Philodinidae</taxon>
        <taxon>Rotaria</taxon>
    </lineage>
</organism>
<dbReference type="EMBL" id="CAJOBI010008189">
    <property type="protein sequence ID" value="CAF4106128.1"/>
    <property type="molecule type" value="Genomic_DNA"/>
</dbReference>
<feature type="transmembrane region" description="Helical" evidence="2">
    <location>
        <begin position="20"/>
        <end position="43"/>
    </location>
</feature>
<feature type="region of interest" description="Disordered" evidence="1">
    <location>
        <begin position="55"/>
        <end position="82"/>
    </location>
</feature>
<dbReference type="AlphaFoldDB" id="A0A8S2QNR1"/>
<keyword evidence="2" id="KW-0812">Transmembrane</keyword>
<dbReference type="Proteomes" id="UP000681720">
    <property type="component" value="Unassembled WGS sequence"/>
</dbReference>
<gene>
    <name evidence="5" type="ORF">BYL167_LOCUS20544</name>
    <name evidence="3" type="ORF">GIL414_LOCUS17241</name>
    <name evidence="4" type="ORF">SMN809_LOCUS17580</name>
</gene>
<evidence type="ECO:0000256" key="2">
    <source>
        <dbReference type="SAM" id="Phobius"/>
    </source>
</evidence>
<evidence type="ECO:0000256" key="1">
    <source>
        <dbReference type="SAM" id="MobiDB-lite"/>
    </source>
</evidence>
<evidence type="ECO:0000313" key="3">
    <source>
        <dbReference type="EMBL" id="CAF4103934.1"/>
    </source>
</evidence>
<dbReference type="Proteomes" id="UP000681967">
    <property type="component" value="Unassembled WGS sequence"/>
</dbReference>
<accession>A0A8S2QNR1</accession>